<proteinExistence type="predicted"/>
<dbReference type="AlphaFoldDB" id="A0A6L9W2K8"/>
<dbReference type="EMBL" id="JAAGWG010000014">
    <property type="protein sequence ID" value="NEK86326.1"/>
    <property type="molecule type" value="Genomic_DNA"/>
</dbReference>
<feature type="transmembrane region" description="Helical" evidence="1">
    <location>
        <begin position="58"/>
        <end position="78"/>
    </location>
</feature>
<feature type="transmembrane region" description="Helical" evidence="1">
    <location>
        <begin position="121"/>
        <end position="140"/>
    </location>
</feature>
<keyword evidence="1" id="KW-0812">Transmembrane</keyword>
<reference evidence="2 3" key="1">
    <citation type="submission" date="2019-12" db="EMBL/GenBank/DDBJ databases">
        <title>the WGS of Blastococcus saxobsidens 67B17.</title>
        <authorList>
            <person name="Jiang Z."/>
        </authorList>
    </citation>
    <scope>NUCLEOTIDE SEQUENCE [LARGE SCALE GENOMIC DNA]</scope>
    <source>
        <strain evidence="2 3">67B17</strain>
    </source>
</reference>
<keyword evidence="1" id="KW-1133">Transmembrane helix</keyword>
<protein>
    <submittedName>
        <fullName evidence="2">Uncharacterized protein</fullName>
    </submittedName>
</protein>
<sequence length="184" mass="19674">MNDPGAFASPELIGDDATAEIRDQARHELRHLALTAPPLVVGVALLRLEPAQWSAGGWGTAGAFSAMLALVAWALLGTERGRRPQSRRLLAEYAVRRHADPGPGRRQAADRRAADMARMRILGPLFLLVLLAPHLALAAWEDLATTIPGAACALVAALLLLAESCREARAGRHWLADPPGPPRD</sequence>
<feature type="transmembrane region" description="Helical" evidence="1">
    <location>
        <begin position="146"/>
        <end position="162"/>
    </location>
</feature>
<name>A0A6L9W2K8_9ACTN</name>
<accession>A0A6L9W2K8</accession>
<evidence type="ECO:0000313" key="2">
    <source>
        <dbReference type="EMBL" id="NEK86326.1"/>
    </source>
</evidence>
<dbReference type="Proteomes" id="UP000479241">
    <property type="component" value="Unassembled WGS sequence"/>
</dbReference>
<keyword evidence="1" id="KW-0472">Membrane</keyword>
<dbReference type="RefSeq" id="WP_163205194.1">
    <property type="nucleotide sequence ID" value="NZ_JAAGWG010000014.1"/>
</dbReference>
<gene>
    <name evidence="2" type="ORF">GCU60_11225</name>
</gene>
<evidence type="ECO:0000313" key="3">
    <source>
        <dbReference type="Proteomes" id="UP000479241"/>
    </source>
</evidence>
<comment type="caution">
    <text evidence="2">The sequence shown here is derived from an EMBL/GenBank/DDBJ whole genome shotgun (WGS) entry which is preliminary data.</text>
</comment>
<organism evidence="2 3">
    <name type="scientific">Blastococcus saxobsidens</name>
    <dbReference type="NCBI Taxonomy" id="138336"/>
    <lineage>
        <taxon>Bacteria</taxon>
        <taxon>Bacillati</taxon>
        <taxon>Actinomycetota</taxon>
        <taxon>Actinomycetes</taxon>
        <taxon>Geodermatophilales</taxon>
        <taxon>Geodermatophilaceae</taxon>
        <taxon>Blastococcus</taxon>
    </lineage>
</organism>
<evidence type="ECO:0000256" key="1">
    <source>
        <dbReference type="SAM" id="Phobius"/>
    </source>
</evidence>